<organism evidence="2 3">
    <name type="scientific">Volvox africanus</name>
    <dbReference type="NCBI Taxonomy" id="51714"/>
    <lineage>
        <taxon>Eukaryota</taxon>
        <taxon>Viridiplantae</taxon>
        <taxon>Chlorophyta</taxon>
        <taxon>core chlorophytes</taxon>
        <taxon>Chlorophyceae</taxon>
        <taxon>CS clade</taxon>
        <taxon>Chlamydomonadales</taxon>
        <taxon>Volvocaceae</taxon>
        <taxon>Volvox</taxon>
    </lineage>
</organism>
<dbReference type="EMBL" id="BSDZ01000011">
    <property type="protein sequence ID" value="GLI62162.1"/>
    <property type="molecule type" value="Genomic_DNA"/>
</dbReference>
<name>A0ABQ5RX00_9CHLO</name>
<keyword evidence="3" id="KW-1185">Reference proteome</keyword>
<feature type="compositionally biased region" description="Basic and acidic residues" evidence="1">
    <location>
        <begin position="684"/>
        <end position="701"/>
    </location>
</feature>
<feature type="region of interest" description="Disordered" evidence="1">
    <location>
        <begin position="253"/>
        <end position="273"/>
    </location>
</feature>
<evidence type="ECO:0000313" key="3">
    <source>
        <dbReference type="Proteomes" id="UP001165090"/>
    </source>
</evidence>
<reference evidence="2 3" key="1">
    <citation type="journal article" date="2023" name="IScience">
        <title>Expanded male sex-determining region conserved during the evolution of homothallism in the green alga Volvox.</title>
        <authorList>
            <person name="Yamamoto K."/>
            <person name="Matsuzaki R."/>
            <person name="Mahakham W."/>
            <person name="Heman W."/>
            <person name="Sekimoto H."/>
            <person name="Kawachi M."/>
            <person name="Minakuchi Y."/>
            <person name="Toyoda A."/>
            <person name="Nozaki H."/>
        </authorList>
    </citation>
    <scope>NUCLEOTIDE SEQUENCE [LARGE SCALE GENOMIC DNA]</scope>
    <source>
        <strain evidence="2 3">NIES-4468</strain>
    </source>
</reference>
<comment type="caution">
    <text evidence="2">The sequence shown here is derived from an EMBL/GenBank/DDBJ whole genome shotgun (WGS) entry which is preliminary data.</text>
</comment>
<feature type="region of interest" description="Disordered" evidence="1">
    <location>
        <begin position="317"/>
        <end position="364"/>
    </location>
</feature>
<feature type="compositionally biased region" description="Low complexity" evidence="1">
    <location>
        <begin position="633"/>
        <end position="647"/>
    </location>
</feature>
<feature type="region of interest" description="Disordered" evidence="1">
    <location>
        <begin position="491"/>
        <end position="519"/>
    </location>
</feature>
<feature type="compositionally biased region" description="Acidic residues" evidence="1">
    <location>
        <begin position="339"/>
        <end position="356"/>
    </location>
</feature>
<feature type="region of interest" description="Disordered" evidence="1">
    <location>
        <begin position="545"/>
        <end position="578"/>
    </location>
</feature>
<dbReference type="Proteomes" id="UP001165090">
    <property type="component" value="Unassembled WGS sequence"/>
</dbReference>
<feature type="compositionally biased region" description="Basic and acidic residues" evidence="1">
    <location>
        <begin position="410"/>
        <end position="424"/>
    </location>
</feature>
<feature type="compositionally biased region" description="Low complexity" evidence="1">
    <location>
        <begin position="559"/>
        <end position="575"/>
    </location>
</feature>
<gene>
    <name evidence="2" type="ORF">VaNZ11_004737</name>
</gene>
<feature type="region of interest" description="Disordered" evidence="1">
    <location>
        <begin position="410"/>
        <end position="467"/>
    </location>
</feature>
<proteinExistence type="predicted"/>
<evidence type="ECO:0000256" key="1">
    <source>
        <dbReference type="SAM" id="MobiDB-lite"/>
    </source>
</evidence>
<sequence>MDRLKVQRALVSSRPVRLYVNAEVPTPFVVPWSWYVKQRLYWQLPKLLCVTVTADGIQDTARYAAIVHEDPQFGLRASFNQTAALEKYAGYHLVSVQKVSPNALHFALSRAACPCGRGTAHQSCGTRKPGAVETTADIGATIAAGGRGPRVESASLRHPANMSGETVAAVGIHHQSTVFNAPVAPLPDAKGGIIVLPTPPALGHASRPVALPSCHLAAMQRRSGKAQRSGSSWESGGEVCTGEAMVMDTEREQRDQARTGRVRNGGNGTIASTQSTATGTFLLMGGAKGGAATAVGPPQALVLHRGARANVVVRPDYGSRHGFRRSGFSDATSSSSSEEKDEEEEEEEEEGSDEDATASVQMPNNPFSEHYCSCPCHVWRQHWPDPDDLFSHQDDLEKITSGRGCGRYREGRSLQARRPQEDGKWQVCSGSRGRKQGASVQAPPEAVLGRPPRRPRVGAGPPLPPPRAQAEVGPIAVAGPGPAVTLRTQLEQSGHGAPSRHRGCDGAAPLRSRLDDGAPDLQVPRYSALAVPVLADEQILQRTFNSTAAAQPQRGGRCDGATSGLSGAGGSADADPQQCSICPAVRNECRRLRDQGAPGAKMEQERLRHQAKSMQYQLQLQLDLPAEPPSVADSNNDGGSGDSDSNGPGNGRLIPQQGSPGAHVSIEDPEVQQGGSQGDDVEQMESRRRRDQQPFRCRIEATTKLIRPNAAAGPPSTNGEVHLSLQHSCPPAPHGFDQGICKSSPEHKNGSGPVAEMEREPCAVARDHDGMREAALPSACPTAVGIVSQADQTADAHVLQSICRPATTGPRLKRPREEDTEVEARGLCRRARKSDHGEGPTQCQPALPVDLSDSYPSPRECLERGRQLLTVAQACRTRQVRAAATAAAAESKGVGFAAPKLPALLLTLPGRPVCRPAWNVKPLNCETPTFGSLIKGTRLVVDAKLLQHTGSIGGCFLRLFVERDGYLDGSTAAKCIKLEEAGRETLALTRLPPHAQNCVFIGWGVLPGGSLVLRVRSRSLDATSRSTGSRAAAAAPTSAPPPAMVVAASAAAAALAADLNCWRNRSCFRSPAAGEAAGCAPASTAARVGKALTFPHSDIRLRKWVRMEDLLNFAPAISSRLDDGAYFSGDTTIGAPAVIAEADA</sequence>
<protein>
    <submittedName>
        <fullName evidence="2">Uncharacterized protein</fullName>
    </submittedName>
</protein>
<feature type="region of interest" description="Disordered" evidence="1">
    <location>
        <begin position="595"/>
        <end position="756"/>
    </location>
</feature>
<evidence type="ECO:0000313" key="2">
    <source>
        <dbReference type="EMBL" id="GLI62162.1"/>
    </source>
</evidence>
<accession>A0ABQ5RX00</accession>